<dbReference type="InterPro" id="IPR052431">
    <property type="entry name" value="SKI2_subfamily_helicases"/>
</dbReference>
<feature type="transmembrane region" description="Helical" evidence="6">
    <location>
        <begin position="105"/>
        <end position="132"/>
    </location>
</feature>
<dbReference type="InterPro" id="IPR049326">
    <property type="entry name" value="Rhodopsin_dom_fungi"/>
</dbReference>
<evidence type="ECO:0000259" key="7">
    <source>
        <dbReference type="PROSITE" id="PS51192"/>
    </source>
</evidence>
<evidence type="ECO:0008006" key="11">
    <source>
        <dbReference type="Google" id="ProtNLM"/>
    </source>
</evidence>
<gene>
    <name evidence="9" type="ORF">CDD80_7416</name>
</gene>
<feature type="compositionally biased region" description="Low complexity" evidence="5">
    <location>
        <begin position="2114"/>
        <end position="2129"/>
    </location>
</feature>
<evidence type="ECO:0000313" key="10">
    <source>
        <dbReference type="Proteomes" id="UP000226431"/>
    </source>
</evidence>
<feature type="transmembrane region" description="Helical" evidence="6">
    <location>
        <begin position="144"/>
        <end position="171"/>
    </location>
</feature>
<organism evidence="9 10">
    <name type="scientific">Ophiocordyceps camponoti-rufipedis</name>
    <dbReference type="NCBI Taxonomy" id="2004952"/>
    <lineage>
        <taxon>Eukaryota</taxon>
        <taxon>Fungi</taxon>
        <taxon>Dikarya</taxon>
        <taxon>Ascomycota</taxon>
        <taxon>Pezizomycotina</taxon>
        <taxon>Sordariomycetes</taxon>
        <taxon>Hypocreomycetidae</taxon>
        <taxon>Hypocreales</taxon>
        <taxon>Ophiocordycipitaceae</taxon>
        <taxon>Ophiocordyceps</taxon>
    </lineage>
</organism>
<dbReference type="Pfam" id="PF00271">
    <property type="entry name" value="Helicase_C"/>
    <property type="match status" value="1"/>
</dbReference>
<feature type="compositionally biased region" description="Acidic residues" evidence="5">
    <location>
        <begin position="2096"/>
        <end position="2111"/>
    </location>
</feature>
<proteinExistence type="predicted"/>
<dbReference type="PANTHER" id="PTHR44533">
    <property type="entry name" value="DEAD/H RNA HELICASE, PUTATIVE-RELATED"/>
    <property type="match status" value="1"/>
</dbReference>
<keyword evidence="4" id="KW-0067">ATP-binding</keyword>
<evidence type="ECO:0000256" key="5">
    <source>
        <dbReference type="SAM" id="MobiDB-lite"/>
    </source>
</evidence>
<dbReference type="Gene3D" id="3.40.50.300">
    <property type="entry name" value="P-loop containing nucleotide triphosphate hydrolases"/>
    <property type="match status" value="2"/>
</dbReference>
<dbReference type="EMBL" id="NJES01000093">
    <property type="protein sequence ID" value="PHH78066.1"/>
    <property type="molecule type" value="Genomic_DNA"/>
</dbReference>
<protein>
    <recommendedName>
        <fullName evidence="11">Helicase ATP-binding domain-containing protein</fullName>
    </recommendedName>
</protein>
<evidence type="ECO:0000256" key="6">
    <source>
        <dbReference type="SAM" id="Phobius"/>
    </source>
</evidence>
<keyword evidence="6" id="KW-0472">Membrane</keyword>
<dbReference type="InterPro" id="IPR055124">
    <property type="entry name" value="PIN-like_DDX60"/>
</dbReference>
<dbReference type="GO" id="GO:0005737">
    <property type="term" value="C:cytoplasm"/>
    <property type="evidence" value="ECO:0007669"/>
    <property type="project" value="TreeGrafter"/>
</dbReference>
<dbReference type="PANTHER" id="PTHR44533:SF4">
    <property type="entry name" value="DEAD_H RNA HELICASE, PUTATIVE-RELATED"/>
    <property type="match status" value="1"/>
</dbReference>
<feature type="transmembrane region" description="Helical" evidence="6">
    <location>
        <begin position="227"/>
        <end position="247"/>
    </location>
</feature>
<keyword evidence="6" id="KW-0812">Transmembrane</keyword>
<dbReference type="SUPFAM" id="SSF52540">
    <property type="entry name" value="P-loop containing nucleoside triphosphate hydrolases"/>
    <property type="match status" value="1"/>
</dbReference>
<accession>A0A2C5ZDG2</accession>
<feature type="region of interest" description="Disordered" evidence="5">
    <location>
        <begin position="749"/>
        <end position="773"/>
    </location>
</feature>
<keyword evidence="6" id="KW-1133">Transmembrane helix</keyword>
<dbReference type="InterPro" id="IPR027417">
    <property type="entry name" value="P-loop_NTPase"/>
</dbReference>
<dbReference type="InterPro" id="IPR011545">
    <property type="entry name" value="DEAD/DEAH_box_helicase_dom"/>
</dbReference>
<comment type="caution">
    <text evidence="9">The sequence shown here is derived from an EMBL/GenBank/DDBJ whole genome shotgun (WGS) entry which is preliminary data.</text>
</comment>
<feature type="compositionally biased region" description="Low complexity" evidence="5">
    <location>
        <begin position="2060"/>
        <end position="2078"/>
    </location>
</feature>
<evidence type="ECO:0000256" key="2">
    <source>
        <dbReference type="ARBA" id="ARBA00022801"/>
    </source>
</evidence>
<keyword evidence="10" id="KW-1185">Reference proteome</keyword>
<feature type="region of interest" description="Disordered" evidence="5">
    <location>
        <begin position="2052"/>
        <end position="2078"/>
    </location>
</feature>
<feature type="domain" description="Helicase ATP-binding" evidence="7">
    <location>
        <begin position="1101"/>
        <end position="1274"/>
    </location>
</feature>
<dbReference type="PROSITE" id="PS51192">
    <property type="entry name" value="HELICASE_ATP_BIND_1"/>
    <property type="match status" value="1"/>
</dbReference>
<dbReference type="SMART" id="SM00487">
    <property type="entry name" value="DEXDc"/>
    <property type="match status" value="1"/>
</dbReference>
<dbReference type="Pfam" id="PF26076">
    <property type="entry name" value="WHD_DDX60"/>
    <property type="match status" value="1"/>
</dbReference>
<feature type="transmembrane region" description="Helical" evidence="6">
    <location>
        <begin position="32"/>
        <end position="54"/>
    </location>
</feature>
<dbReference type="Pfam" id="PF00270">
    <property type="entry name" value="DEAD"/>
    <property type="match status" value="1"/>
</dbReference>
<dbReference type="InterPro" id="IPR059032">
    <property type="entry name" value="WHD_DDX60"/>
</dbReference>
<dbReference type="PROSITE" id="PS51194">
    <property type="entry name" value="HELICASE_CTER"/>
    <property type="match status" value="1"/>
</dbReference>
<dbReference type="GO" id="GO:0016787">
    <property type="term" value="F:hydrolase activity"/>
    <property type="evidence" value="ECO:0007669"/>
    <property type="project" value="UniProtKB-KW"/>
</dbReference>
<feature type="region of interest" description="Disordered" evidence="5">
    <location>
        <begin position="1522"/>
        <end position="1559"/>
    </location>
</feature>
<sequence>MAASIDYDSIPALIPPAGAVLDVFNSHAAQPLLAGTAIACVSLTTACTAVRLYTKMVILKQVNVEDYLLVLAALGFAAFAGVLLSNNDAGQGQHQWNMSMAHAGGVALLVNVSEIIYAPVMFAAKAAALLSLKRIFTGGQRNGVHWAFVLLLVLNGLFYLSIFFVAVFACVPRAKIRRPWLDGTCISADGLILATSASNILSDVSILCLPLIVVWSLQTPLKRKVTAAAVFATGFFGCVSSILRLYYSIRLSLTDDVTWAIYPVGVWALAELATVILVCCFPVFPRFFHHFRKPAESSEEGSSGKSRRANSCGHLNRGVYAESLSAMPWDSSSAERFMGNGGSVELDEGNLSGGGQFASRERPEEVSLPIRCMAEDTLTLTSWFEFISPLRVDIVGDFAGKELFAIHGDSLLLHYGFQLLHAIHAVEKFLANLTQRGLNFHIVWFRDLENLCVPALTASESEPTPVETNFYRLTRAIFIKHLQHHALRSRELQFEFADYRSEEFEQYLARNTLRFFLCLDGNAFDGSWSPVAIQYLNFIHHVAHAGYSVALINHVEFANLKVMASVFSPQSAGKGLYVDQGQQRQPRKTFLPLSELESRAGLESDGWSPWNQGKPLSASDVISLTALSNTLLERSDDRSKACAAAYLLHLCALKRWPLSQRSCPTTSLSTDERETFDSFFATFADICINVVENLPVQENWDAYDLLDGRILRRFFKDLESLAPSPAVADEAVRLAKRIHQLTKVDLSKFLPQSSDGESPQMPKQDVKEPESASGVLPFHHPIIERYLEPIRIVATEADEPAQSSKVFQELTHWHNAKKPIDPKHVRQPLSLKVQKRNQRLMADTIAYSASLTSASGKNISPETIVTAIGGNNPPVESDNKTRPGKKVQQKPAPTKGKNTKQVKSGRDKALEEAQRVRKEKLGDKAGAVMTYWDERCREFQNEQSLTRRLAKALKYLNGLSGQEMDSVGAEASLYICEVLASMIAQGKKTGARDSEPGLLAMIWSKLLETSHMQLSSASLARLSKFSEALQVRFPVELTADASLNARRLPFPAVTAAQLKLPVSPVEFQLTHCGPYLERSFNSAPDSRVPQFLPDEWQRRVLDAIDAEKSLLVVAPTSAGKTFISFYAMKKVLRSSDDGVLVYVAPTKALVNQIAAEVQARFSKTYGHDGRSVWAIHTRDYRINNPTGCQVLVTVPHILQIMLLAPNNAEKPNSWARRVKRIIFDEVHCIGQAEDGVVWEQLLLLAPCPIIALSATVGNPEEFRDWIAESEKSKGVELEMIVHTSRYSDLRKFMYNPPTGQWTFRGLTPASEPQIPGLDEGQAETSAFSFIHPVVGLANRNRGTIDDVTLESRDCLTLWRCMSKHQTKDYPLHEALSPERRFPAVAKKPDVVGWGKDLKDVLAAWMPDPHSPFSAVRRELGPAFFTHSDPSPPADAGGSAKSFGVNFDVSNNDVSSTALPLLNELHGRGALPAILFNYNRDYCEEVLIKILDQLTEAETAWKESSPEWKKKVAEYEKWKARASKGKKREVQPTQGRSRDEPGLTKMDLMQEASSSEPDKWENFDPEAPLDMFSFADRTKLLESELAVWTRKLEWAEIDPRIISALRRGVAVHHAGMNRKYRQTVEILFRKGFLTAVIATGTLALGINMPCRTVVFFGDSVFLTALNYLQAAGRAGRRGFDYLGNVVFAGMTPERAFEVMSSRLPDLRGHFPLSTTMVLRIIGLLHHTSNSEYAARAVHTLFTQTRICLGGPENHAAMLHHLRFSIEYLRRQQLLSRECVPVNFSGLVGHLYFTENAVFALHALMKEGYFHRLCANIHKDSQSVLYEMVLVLSHMFARVPVYDKKRAAEIAHRSPSMILLPALPQQAKRVLSEHNRETLGIFRNYVSTFVEQHLVGTDDTRLPFTGHDVVPEQSEEGWRPMVDHLQPTKLRSPFDALSGLTDEFSLISELCNTVRTGVFLEESAVPYIRMYPEDTGGVPWNAYIFDFFKHGDLTALVRDNGIPRGEVWFLLKDFSLVLATIVTSLDNLLSSSSPLDDDGNAMLDVQDAGDMLQEARDEKQAGEPMTAGATATATTTAPEAAAPVAIRKATKKKVVLDSWDDDDDDDEAAEEEPQPSMAKASSASSRAASEAGWRADEDEGLTSVLAAFKMLQTEFDEKFKKIWA</sequence>
<dbReference type="GO" id="GO:0005524">
    <property type="term" value="F:ATP binding"/>
    <property type="evidence" value="ECO:0007669"/>
    <property type="project" value="UniProtKB-KW"/>
</dbReference>
<dbReference type="InterPro" id="IPR014001">
    <property type="entry name" value="Helicase_ATP-bd"/>
</dbReference>
<evidence type="ECO:0000259" key="8">
    <source>
        <dbReference type="PROSITE" id="PS51194"/>
    </source>
</evidence>
<evidence type="ECO:0000256" key="3">
    <source>
        <dbReference type="ARBA" id="ARBA00022806"/>
    </source>
</evidence>
<name>A0A2C5ZDG2_9HYPO</name>
<dbReference type="FunFam" id="3.40.50.300:FF:001039">
    <property type="entry name" value="ATP-dependent RNA helicase DDX60"/>
    <property type="match status" value="1"/>
</dbReference>
<reference evidence="9 10" key="1">
    <citation type="submission" date="2017-06" db="EMBL/GenBank/DDBJ databases">
        <title>Ant-infecting Ophiocordyceps genomes reveal a high diversity of potential behavioral manipulation genes and a possible major role for enterotoxins.</title>
        <authorList>
            <person name="De Bekker C."/>
            <person name="Evans H.C."/>
            <person name="Brachmann A."/>
            <person name="Hughes D.P."/>
        </authorList>
    </citation>
    <scope>NUCLEOTIDE SEQUENCE [LARGE SCALE GENOMIC DNA]</scope>
    <source>
        <strain evidence="9 10">Map16</strain>
    </source>
</reference>
<feature type="region of interest" description="Disordered" evidence="5">
    <location>
        <begin position="867"/>
        <end position="907"/>
    </location>
</feature>
<evidence type="ECO:0000313" key="9">
    <source>
        <dbReference type="EMBL" id="PHH78066.1"/>
    </source>
</evidence>
<dbReference type="GO" id="GO:0003676">
    <property type="term" value="F:nucleic acid binding"/>
    <property type="evidence" value="ECO:0007669"/>
    <property type="project" value="InterPro"/>
</dbReference>
<keyword evidence="2" id="KW-0378">Hydrolase</keyword>
<evidence type="ECO:0000256" key="4">
    <source>
        <dbReference type="ARBA" id="ARBA00022840"/>
    </source>
</evidence>
<dbReference type="Proteomes" id="UP000226431">
    <property type="component" value="Unassembled WGS sequence"/>
</dbReference>
<evidence type="ECO:0000256" key="1">
    <source>
        <dbReference type="ARBA" id="ARBA00022741"/>
    </source>
</evidence>
<feature type="domain" description="Helicase C-terminal" evidence="8">
    <location>
        <begin position="1546"/>
        <end position="1717"/>
    </location>
</feature>
<dbReference type="CDD" id="cd18025">
    <property type="entry name" value="DEXHc_DDX60"/>
    <property type="match status" value="1"/>
</dbReference>
<dbReference type="SMART" id="SM00490">
    <property type="entry name" value="HELICc"/>
    <property type="match status" value="1"/>
</dbReference>
<feature type="region of interest" description="Disordered" evidence="5">
    <location>
        <begin position="2095"/>
        <end position="2135"/>
    </location>
</feature>
<dbReference type="Pfam" id="PF23002">
    <property type="entry name" value="PIN-like_DDX60"/>
    <property type="match status" value="1"/>
</dbReference>
<feature type="transmembrane region" description="Helical" evidence="6">
    <location>
        <begin position="66"/>
        <end position="85"/>
    </location>
</feature>
<feature type="transmembrane region" description="Helical" evidence="6">
    <location>
        <begin position="259"/>
        <end position="284"/>
    </location>
</feature>
<dbReference type="Pfam" id="PF20684">
    <property type="entry name" value="Fung_rhodopsin"/>
    <property type="match status" value="1"/>
</dbReference>
<keyword evidence="3" id="KW-0347">Helicase</keyword>
<dbReference type="GO" id="GO:0004386">
    <property type="term" value="F:helicase activity"/>
    <property type="evidence" value="ECO:0007669"/>
    <property type="project" value="UniProtKB-KW"/>
</dbReference>
<dbReference type="STRING" id="2004952.A0A2C5ZDG2"/>
<keyword evidence="1" id="KW-0547">Nucleotide-binding</keyword>
<dbReference type="InterPro" id="IPR001650">
    <property type="entry name" value="Helicase_C-like"/>
</dbReference>
<dbReference type="OrthoDB" id="2320933at2759"/>